<evidence type="ECO:0000256" key="2">
    <source>
        <dbReference type="PIRSR" id="PIRSR007531-2"/>
    </source>
</evidence>
<dbReference type="STRING" id="1672749.BJF92_03300"/>
<dbReference type="GO" id="GO:0005524">
    <property type="term" value="F:ATP binding"/>
    <property type="evidence" value="ECO:0007669"/>
    <property type="project" value="InterPro"/>
</dbReference>
<evidence type="ECO:0000313" key="3">
    <source>
        <dbReference type="EMBL" id="OLP54450.1"/>
    </source>
</evidence>
<dbReference type="Pfam" id="PF07931">
    <property type="entry name" value="CPT"/>
    <property type="match status" value="1"/>
</dbReference>
<reference evidence="3 4" key="1">
    <citation type="submission" date="2016-09" db="EMBL/GenBank/DDBJ databases">
        <title>Rhizobium sp. nov., a novel species isolated from the rice rhizosphere.</title>
        <authorList>
            <person name="Zhao J."/>
            <person name="Zhang X."/>
        </authorList>
    </citation>
    <scope>NUCLEOTIDE SEQUENCE [LARGE SCALE GENOMIC DNA]</scope>
    <source>
        <strain evidence="3 4">MH17</strain>
    </source>
</reference>
<dbReference type="OrthoDB" id="9811101at2"/>
<dbReference type="Proteomes" id="UP000186143">
    <property type="component" value="Unassembled WGS sequence"/>
</dbReference>
<gene>
    <name evidence="3" type="ORF">BJF92_03300</name>
</gene>
<evidence type="ECO:0000256" key="1">
    <source>
        <dbReference type="PIRSR" id="PIRSR007531-1"/>
    </source>
</evidence>
<evidence type="ECO:0000313" key="4">
    <source>
        <dbReference type="Proteomes" id="UP000186143"/>
    </source>
</evidence>
<dbReference type="InterPro" id="IPR027417">
    <property type="entry name" value="P-loop_NTPase"/>
</dbReference>
<dbReference type="AlphaFoldDB" id="A0A1Q9AGZ0"/>
<proteinExistence type="predicted"/>
<accession>A0A1Q9AGZ0</accession>
<name>A0A1Q9AGZ0_9HYPH</name>
<comment type="caution">
    <text evidence="3">The sequence shown here is derived from an EMBL/GenBank/DDBJ whole genome shotgun (WGS) entry which is preliminary data.</text>
</comment>
<dbReference type="PIRSF" id="PIRSF007531">
    <property type="entry name" value="CPT"/>
    <property type="match status" value="1"/>
</dbReference>
<dbReference type="RefSeq" id="WP_075635637.1">
    <property type="nucleotide sequence ID" value="NZ_MKIO01000033.1"/>
</dbReference>
<dbReference type="SUPFAM" id="SSF52540">
    <property type="entry name" value="P-loop containing nucleoside triphosphate hydrolases"/>
    <property type="match status" value="1"/>
</dbReference>
<organism evidence="3 4">
    <name type="scientific">Xaviernesmea rhizosphaerae</name>
    <dbReference type="NCBI Taxonomy" id="1672749"/>
    <lineage>
        <taxon>Bacteria</taxon>
        <taxon>Pseudomonadati</taxon>
        <taxon>Pseudomonadota</taxon>
        <taxon>Alphaproteobacteria</taxon>
        <taxon>Hyphomicrobiales</taxon>
        <taxon>Rhizobiaceae</taxon>
        <taxon>Rhizobium/Agrobacterium group</taxon>
        <taxon>Xaviernesmea</taxon>
    </lineage>
</organism>
<feature type="binding site" evidence="2">
    <location>
        <begin position="15"/>
        <end position="22"/>
    </location>
    <ligand>
        <name>ATP</name>
        <dbReference type="ChEBI" id="CHEBI:30616"/>
    </ligand>
</feature>
<feature type="active site" evidence="1">
    <location>
        <position position="42"/>
    </location>
</feature>
<dbReference type="GO" id="GO:0016740">
    <property type="term" value="F:transferase activity"/>
    <property type="evidence" value="ECO:0007669"/>
    <property type="project" value="InterPro"/>
</dbReference>
<sequence>MTDIQAPAPIVILNGAPRSGKTSIARALQAQADEIWINLGVDVYARATPEKLLPGIGLRPGGERADLEKHLPRLYAGLWESIAAHARCGLPVVADVGLHDGHSRALNLLQDAARRLDGLPVLFVGVYCTLPEILARRAADPNANGTRYARPMPNQPVPRPVLLWQKAVHQPGQYDLALDTASLSPENCATQILDRLCAPRERPSVFEQINGTWRAR</sequence>
<dbReference type="EMBL" id="MKIO01000033">
    <property type="protein sequence ID" value="OLP54450.1"/>
    <property type="molecule type" value="Genomic_DNA"/>
</dbReference>
<protein>
    <recommendedName>
        <fullName evidence="5">Chloramphenicol phosphotransferase</fullName>
    </recommendedName>
</protein>
<dbReference type="InterPro" id="IPR012853">
    <property type="entry name" value="CPT"/>
</dbReference>
<dbReference type="Gene3D" id="3.40.50.300">
    <property type="entry name" value="P-loop containing nucleotide triphosphate hydrolases"/>
    <property type="match status" value="1"/>
</dbReference>
<evidence type="ECO:0008006" key="5">
    <source>
        <dbReference type="Google" id="ProtNLM"/>
    </source>
</evidence>